<organism evidence="3 4">
    <name type="scientific">Planoprotostelium fungivorum</name>
    <dbReference type="NCBI Taxonomy" id="1890364"/>
    <lineage>
        <taxon>Eukaryota</taxon>
        <taxon>Amoebozoa</taxon>
        <taxon>Evosea</taxon>
        <taxon>Variosea</taxon>
        <taxon>Cavosteliida</taxon>
        <taxon>Cavosteliaceae</taxon>
        <taxon>Planoprotostelium</taxon>
    </lineage>
</organism>
<comment type="subcellular location">
    <subcellularLocation>
        <location evidence="2">Cytoplasm</location>
    </subcellularLocation>
    <subcellularLocation>
        <location evidence="2">Nucleus</location>
    </subcellularLocation>
</comment>
<accession>A0A2P6N918</accession>
<dbReference type="STRING" id="1890364.A0A2P6N918"/>
<dbReference type="FunCoup" id="A0A2P6N918">
    <property type="interactions" value="574"/>
</dbReference>
<dbReference type="GO" id="GO:0019509">
    <property type="term" value="P:L-methionine salvage from methylthioadenosine"/>
    <property type="evidence" value="ECO:0007669"/>
    <property type="project" value="UniProtKB-UniRule"/>
</dbReference>
<dbReference type="GO" id="GO:0003743">
    <property type="term" value="F:translation initiation factor activity"/>
    <property type="evidence" value="ECO:0007669"/>
    <property type="project" value="UniProtKB-KW"/>
</dbReference>
<evidence type="ECO:0000313" key="4">
    <source>
        <dbReference type="Proteomes" id="UP000241769"/>
    </source>
</evidence>
<proteinExistence type="inferred from homology"/>
<keyword evidence="4" id="KW-1185">Reference proteome</keyword>
<dbReference type="GO" id="GO:0046523">
    <property type="term" value="F:S-methyl-5-thioribose-1-phosphate isomerase activity"/>
    <property type="evidence" value="ECO:0007669"/>
    <property type="project" value="UniProtKB-UniRule"/>
</dbReference>
<evidence type="ECO:0000256" key="2">
    <source>
        <dbReference type="HAMAP-Rule" id="MF_03119"/>
    </source>
</evidence>
<dbReference type="NCBIfam" id="TIGR00512">
    <property type="entry name" value="salvage_mtnA"/>
    <property type="match status" value="1"/>
</dbReference>
<evidence type="ECO:0000256" key="1">
    <source>
        <dbReference type="ARBA" id="ARBA00023235"/>
    </source>
</evidence>
<feature type="active site" description="Proton donor" evidence="2">
    <location>
        <position position="232"/>
    </location>
</feature>
<dbReference type="OrthoDB" id="2461at2759"/>
<evidence type="ECO:0000313" key="3">
    <source>
        <dbReference type="EMBL" id="PRP80457.1"/>
    </source>
</evidence>
<dbReference type="GO" id="GO:0005737">
    <property type="term" value="C:cytoplasm"/>
    <property type="evidence" value="ECO:0007669"/>
    <property type="project" value="UniProtKB-SubCell"/>
</dbReference>
<dbReference type="UniPathway" id="UPA00904">
    <property type="reaction ID" value="UER00874"/>
</dbReference>
<dbReference type="InterPro" id="IPR027363">
    <property type="entry name" value="M1Pi_N"/>
</dbReference>
<dbReference type="NCBIfam" id="NF004326">
    <property type="entry name" value="PRK05720.1"/>
    <property type="match status" value="1"/>
</dbReference>
<comment type="pathway">
    <text evidence="2">Amino-acid biosynthesis; L-methionine biosynthesis via salvage pathway; L-methionine from S-methyl-5-thio-alpha-D-ribose 1-phosphate: step 1/6.</text>
</comment>
<dbReference type="SUPFAM" id="SSF100950">
    <property type="entry name" value="NagB/RpiA/CoA transferase-like"/>
    <property type="match status" value="1"/>
</dbReference>
<comment type="similarity">
    <text evidence="2">Belongs to the eIF-2B alpha/beta/delta subunits family. MtnA subfamily.</text>
</comment>
<keyword evidence="2" id="KW-0539">Nucleus</keyword>
<sequence length="351" mass="38454">MNFEYLSIRCRHGHLEILDQTLLPHEEVWLNANEVSEMFDHIKRLAVRGAPLIAVAAVACLAVQASREGTTAEKLIKDTLHLKSSRPTAVNLMHMSDELTSQLRQSDPSSNPRDLVLKVAEDVIKKEVQMNQSMSRHGASLIQNGENILTHCNTGSLATPGVGTALGVIREAHRQGKNIHVYVDETRPLLQGGRLTAYELKSEGIPFTIICDNMAGFLMSQKKIDRVLVGSDRIATNGDFANKIGTYSLAVLADYHKIPFHLVAPASTVDPDCSSGNEIPIEERNPAEVLGVSGSQSVQWAPTGSNVYNPAFDVTPGHLVTSIILDTGIYDRQSIQNGSLHKLKFFDSEEK</sequence>
<dbReference type="Gene3D" id="3.40.50.10470">
    <property type="entry name" value="Translation initiation factor eif-2b, domain 2"/>
    <property type="match status" value="1"/>
</dbReference>
<comment type="function">
    <text evidence="2">Catalyzes the interconversion of methylthioribose-1-phosphate (MTR-1-P) into methylthioribulose-1-phosphate (MTRu-1-P).</text>
</comment>
<name>A0A2P6N918_9EUKA</name>
<keyword evidence="2" id="KW-0963">Cytoplasm</keyword>
<keyword evidence="2" id="KW-0028">Amino-acid biosynthesis</keyword>
<dbReference type="NCBIfam" id="TIGR00524">
    <property type="entry name" value="eIF-2B_rel"/>
    <property type="match status" value="1"/>
</dbReference>
<comment type="caution">
    <text evidence="3">The sequence shown here is derived from an EMBL/GenBank/DDBJ whole genome shotgun (WGS) entry which is preliminary data.</text>
</comment>
<dbReference type="InterPro" id="IPR005251">
    <property type="entry name" value="IF-M1Pi"/>
</dbReference>
<keyword evidence="2" id="KW-0486">Methionine biosynthesis</keyword>
<feature type="site" description="Transition state stabilizer" evidence="2">
    <location>
        <position position="152"/>
    </location>
</feature>
<protein>
    <recommendedName>
        <fullName evidence="2">Methylthioribose-1-phosphate isomerase</fullName>
        <shortName evidence="2">M1Pi</shortName>
        <shortName evidence="2">MTR-1-P isomerase</shortName>
        <ecNumber evidence="2">5.3.1.23</ecNumber>
    </recommendedName>
    <alternativeName>
        <fullName evidence="2">S-methyl-5-thioribose-1-phosphate isomerase</fullName>
    </alternativeName>
    <alternativeName>
        <fullName evidence="2">Translation initiation factor eIF-2B subunit alpha/beta/delta-like protein</fullName>
    </alternativeName>
</protein>
<dbReference type="InterPro" id="IPR000649">
    <property type="entry name" value="IF-2B-related"/>
</dbReference>
<keyword evidence="3" id="KW-0396">Initiation factor</keyword>
<gene>
    <name evidence="3" type="ORF">PROFUN_11912</name>
</gene>
<reference evidence="3 4" key="1">
    <citation type="journal article" date="2018" name="Genome Biol. Evol.">
        <title>Multiple Roots of Fruiting Body Formation in Amoebozoa.</title>
        <authorList>
            <person name="Hillmann F."/>
            <person name="Forbes G."/>
            <person name="Novohradska S."/>
            <person name="Ferling I."/>
            <person name="Riege K."/>
            <person name="Groth M."/>
            <person name="Westermann M."/>
            <person name="Marz M."/>
            <person name="Spaller T."/>
            <person name="Winckler T."/>
            <person name="Schaap P."/>
            <person name="Glockner G."/>
        </authorList>
    </citation>
    <scope>NUCLEOTIDE SEQUENCE [LARGE SCALE GENOMIC DNA]</scope>
    <source>
        <strain evidence="3 4">Jena</strain>
    </source>
</reference>
<dbReference type="InterPro" id="IPR011559">
    <property type="entry name" value="Initiation_fac_2B_a/b/d"/>
</dbReference>
<dbReference type="FunFam" id="3.40.50.10470:FF:000006">
    <property type="entry name" value="Methylthioribose-1-phosphate isomerase"/>
    <property type="match status" value="1"/>
</dbReference>
<dbReference type="Pfam" id="PF01008">
    <property type="entry name" value="IF-2B"/>
    <property type="match status" value="1"/>
</dbReference>
<dbReference type="EC" id="5.3.1.23" evidence="2"/>
<comment type="catalytic activity">
    <reaction evidence="2">
        <text>5-(methylsulfanyl)-alpha-D-ribose 1-phosphate = 5-(methylsulfanyl)-D-ribulose 1-phosphate</text>
        <dbReference type="Rhea" id="RHEA:19989"/>
        <dbReference type="ChEBI" id="CHEBI:58533"/>
        <dbReference type="ChEBI" id="CHEBI:58548"/>
        <dbReference type="EC" id="5.3.1.23"/>
    </reaction>
</comment>
<dbReference type="FunFam" id="1.20.120.420:FF:000003">
    <property type="entry name" value="Methylthioribose-1-phosphate isomerase"/>
    <property type="match status" value="1"/>
</dbReference>
<dbReference type="HAMAP" id="MF_01678">
    <property type="entry name" value="Salvage_MtnA"/>
    <property type="match status" value="1"/>
</dbReference>
<dbReference type="InterPro" id="IPR037171">
    <property type="entry name" value="NagB/RpiA_transferase-like"/>
</dbReference>
<dbReference type="GO" id="GO:0005634">
    <property type="term" value="C:nucleus"/>
    <property type="evidence" value="ECO:0007669"/>
    <property type="project" value="UniProtKB-SubCell"/>
</dbReference>
<keyword evidence="1 2" id="KW-0413">Isomerase</keyword>
<dbReference type="AlphaFoldDB" id="A0A2P6N918"/>
<dbReference type="PANTHER" id="PTHR43475:SF1">
    <property type="entry name" value="METHYLTHIORIBOSE-1-PHOSPHATE ISOMERASE"/>
    <property type="match status" value="1"/>
</dbReference>
<dbReference type="Gene3D" id="1.20.120.420">
    <property type="entry name" value="translation initiation factor eif-2b, domain 1"/>
    <property type="match status" value="1"/>
</dbReference>
<dbReference type="EMBL" id="MDYQ01000149">
    <property type="protein sequence ID" value="PRP80457.1"/>
    <property type="molecule type" value="Genomic_DNA"/>
</dbReference>
<dbReference type="InParanoid" id="A0A2P6N918"/>
<keyword evidence="3" id="KW-0648">Protein biosynthesis</keyword>
<dbReference type="Proteomes" id="UP000241769">
    <property type="component" value="Unassembled WGS sequence"/>
</dbReference>
<dbReference type="PANTHER" id="PTHR43475">
    <property type="entry name" value="METHYLTHIORIBOSE-1-PHOSPHATE ISOMERASE"/>
    <property type="match status" value="1"/>
</dbReference>
<dbReference type="InterPro" id="IPR042529">
    <property type="entry name" value="IF_2B-like_C"/>
</dbReference>